<dbReference type="InterPro" id="IPR012338">
    <property type="entry name" value="Beta-lactam/transpept-like"/>
</dbReference>
<dbReference type="EMBL" id="PRKW01000005">
    <property type="protein sequence ID" value="PPB48550.1"/>
    <property type="molecule type" value="Genomic_DNA"/>
</dbReference>
<keyword evidence="3" id="KW-0808">Transferase</keyword>
<dbReference type="InterPro" id="IPR001460">
    <property type="entry name" value="PCN-bd_Tpept"/>
</dbReference>
<reference evidence="3 4" key="1">
    <citation type="journal article" date="2014" name="Int. J. Syst. Evol. Microbiol.">
        <title>Arthrobacter pityocampae sp. nov., isolated from Thaumetopoea pityocampa (Lep., Thaumetopoeidae).</title>
        <authorList>
            <person name="Ince I.A."/>
            <person name="Demirbag Z."/>
            <person name="Kati H."/>
        </authorList>
    </citation>
    <scope>NUCLEOTIDE SEQUENCE [LARGE SCALE GENOMIC DNA]</scope>
    <source>
        <strain evidence="3 4">Tp2</strain>
    </source>
</reference>
<dbReference type="SUPFAM" id="SSF56601">
    <property type="entry name" value="beta-lactamase/transpeptidase-like"/>
    <property type="match status" value="1"/>
</dbReference>
<organism evidence="3 4">
    <name type="scientific">Arthrobacter pityocampae</name>
    <dbReference type="NCBI Taxonomy" id="547334"/>
    <lineage>
        <taxon>Bacteria</taxon>
        <taxon>Bacillati</taxon>
        <taxon>Actinomycetota</taxon>
        <taxon>Actinomycetes</taxon>
        <taxon>Micrococcales</taxon>
        <taxon>Micrococcaceae</taxon>
        <taxon>Arthrobacter</taxon>
    </lineage>
</organism>
<dbReference type="InterPro" id="IPR054120">
    <property type="entry name" value="PBPA_dimer"/>
</dbReference>
<proteinExistence type="predicted"/>
<dbReference type="Proteomes" id="UP000239297">
    <property type="component" value="Unassembled WGS sequence"/>
</dbReference>
<gene>
    <name evidence="3" type="ORF">C4K88_12485</name>
</gene>
<sequence length="480" mass="51369">MNQAIRRAWVVAISMFALVLGSLTYVQFFQAQELKANPWNSRQLYQDFGRQRGAIIVDGRAIAESVPSNDQFNYQRVYNEPELYAHLSGYYSLSLGSSQLEKAEAEILAGTSSSLFYDRLVTLFSGVDPQGASIELTIDPQIQQLASDLIPDGQRGSIVVMEPSTGNILAMVSKPSYDPNLLSGHDTAVIAENAALLSEQPGLSIYSNPATESLVSPGSVFKLIDAAAALESGEYDAESEIPNPPALEFPGLDYTLPNYVTGNCASRTTADLEFALEQSCNTPFAQIALDLGEEAIAEQAAKFGFGERMTIPTDVVASVFPSDLSADQLAQSAVGQFDTRVTPLQMAMVSAAIANDGQQMKPQLVKSVRAADLELIDEPEPESLRQSVSGDTADQLTEWMVNVVDNGTATGAQVPGVRVAGKTGTAEVSETGDNAWFTGFAPADDPQVALSIVMENVDIPTGQQLTSPSAKRLIEAVLNR</sequence>
<dbReference type="AlphaFoldDB" id="A0A2S5IVH4"/>
<evidence type="ECO:0000313" key="4">
    <source>
        <dbReference type="Proteomes" id="UP000239297"/>
    </source>
</evidence>
<name>A0A2S5IVH4_9MICC</name>
<dbReference type="Pfam" id="PF21922">
    <property type="entry name" value="PBP_dimer_2"/>
    <property type="match status" value="1"/>
</dbReference>
<dbReference type="GO" id="GO:0005886">
    <property type="term" value="C:plasma membrane"/>
    <property type="evidence" value="ECO:0007669"/>
    <property type="project" value="TreeGrafter"/>
</dbReference>
<feature type="domain" description="Penicillin binding protein A dimerisation" evidence="2">
    <location>
        <begin position="52"/>
        <end position="134"/>
    </location>
</feature>
<dbReference type="Pfam" id="PF00905">
    <property type="entry name" value="Transpeptidase"/>
    <property type="match status" value="1"/>
</dbReference>
<dbReference type="GO" id="GO:0016740">
    <property type="term" value="F:transferase activity"/>
    <property type="evidence" value="ECO:0007669"/>
    <property type="project" value="UniProtKB-KW"/>
</dbReference>
<keyword evidence="4" id="KW-1185">Reference proteome</keyword>
<accession>A0A2S5IVH4</accession>
<protein>
    <submittedName>
        <fullName evidence="3">Peptidoglycan glycosyltransferase</fullName>
    </submittedName>
</protein>
<dbReference type="GO" id="GO:0008658">
    <property type="term" value="F:penicillin binding"/>
    <property type="evidence" value="ECO:0007669"/>
    <property type="project" value="InterPro"/>
</dbReference>
<dbReference type="Gene3D" id="3.40.710.10">
    <property type="entry name" value="DD-peptidase/beta-lactamase superfamily"/>
    <property type="match status" value="1"/>
</dbReference>
<dbReference type="PANTHER" id="PTHR30627">
    <property type="entry name" value="PEPTIDOGLYCAN D,D-TRANSPEPTIDASE"/>
    <property type="match status" value="1"/>
</dbReference>
<evidence type="ECO:0000259" key="2">
    <source>
        <dbReference type="Pfam" id="PF21922"/>
    </source>
</evidence>
<dbReference type="PANTHER" id="PTHR30627:SF24">
    <property type="entry name" value="PENICILLIN-BINDING PROTEIN 4B"/>
    <property type="match status" value="1"/>
</dbReference>
<feature type="domain" description="Penicillin-binding protein transpeptidase" evidence="1">
    <location>
        <begin position="156"/>
        <end position="474"/>
    </location>
</feature>
<comment type="caution">
    <text evidence="3">The sequence shown here is derived from an EMBL/GenBank/DDBJ whole genome shotgun (WGS) entry which is preliminary data.</text>
</comment>
<dbReference type="GO" id="GO:0071555">
    <property type="term" value="P:cell wall organization"/>
    <property type="evidence" value="ECO:0007669"/>
    <property type="project" value="TreeGrafter"/>
</dbReference>
<evidence type="ECO:0000313" key="3">
    <source>
        <dbReference type="EMBL" id="PPB48550.1"/>
    </source>
</evidence>
<dbReference type="InterPro" id="IPR050515">
    <property type="entry name" value="Beta-lactam/transpept"/>
</dbReference>
<dbReference type="RefSeq" id="WP_104121954.1">
    <property type="nucleotide sequence ID" value="NZ_PRKW01000005.1"/>
</dbReference>
<dbReference type="Gene3D" id="3.90.1310.10">
    <property type="entry name" value="Penicillin-binding protein 2a (Domain 2)"/>
    <property type="match status" value="1"/>
</dbReference>
<dbReference type="OrthoDB" id="9766847at2"/>
<dbReference type="GO" id="GO:0071972">
    <property type="term" value="F:peptidoglycan L,D-transpeptidase activity"/>
    <property type="evidence" value="ECO:0007669"/>
    <property type="project" value="TreeGrafter"/>
</dbReference>
<evidence type="ECO:0000259" key="1">
    <source>
        <dbReference type="Pfam" id="PF00905"/>
    </source>
</evidence>